<organism evidence="1 2">
    <name type="scientific">Streptomyces tremellae</name>
    <dbReference type="NCBI Taxonomy" id="1124239"/>
    <lineage>
        <taxon>Bacteria</taxon>
        <taxon>Bacillati</taxon>
        <taxon>Actinomycetota</taxon>
        <taxon>Actinomycetes</taxon>
        <taxon>Kitasatosporales</taxon>
        <taxon>Streptomycetaceae</taxon>
        <taxon>Streptomyces</taxon>
    </lineage>
</organism>
<dbReference type="Proteomes" id="UP001499884">
    <property type="component" value="Unassembled WGS sequence"/>
</dbReference>
<keyword evidence="2" id="KW-1185">Reference proteome</keyword>
<proteinExistence type="predicted"/>
<accession>A0ABP7FCP3</accession>
<sequence length="104" mass="11694">MNPPVFGYLRVREAAPDLEVRREEQQLARWAGTEGYRLVRVYREADEGGIAVLSELVDALNRTGTRAVVMPSVRHLGVNRLLQDHLWAHLVDGARADVFEVSEG</sequence>
<protein>
    <recommendedName>
        <fullName evidence="3">Resolvase/invertase-type recombinase catalytic domain-containing protein</fullName>
    </recommendedName>
</protein>
<evidence type="ECO:0008006" key="3">
    <source>
        <dbReference type="Google" id="ProtNLM"/>
    </source>
</evidence>
<evidence type="ECO:0000313" key="2">
    <source>
        <dbReference type="Proteomes" id="UP001499884"/>
    </source>
</evidence>
<evidence type="ECO:0000313" key="1">
    <source>
        <dbReference type="EMBL" id="GAA3736424.1"/>
    </source>
</evidence>
<gene>
    <name evidence="1" type="ORF">GCM10023082_36920</name>
</gene>
<dbReference type="EMBL" id="BAABEP010000025">
    <property type="protein sequence ID" value="GAA3736424.1"/>
    <property type="molecule type" value="Genomic_DNA"/>
</dbReference>
<reference evidence="2" key="1">
    <citation type="journal article" date="2019" name="Int. J. Syst. Evol. Microbiol.">
        <title>The Global Catalogue of Microorganisms (GCM) 10K type strain sequencing project: providing services to taxonomists for standard genome sequencing and annotation.</title>
        <authorList>
            <consortium name="The Broad Institute Genomics Platform"/>
            <consortium name="The Broad Institute Genome Sequencing Center for Infectious Disease"/>
            <person name="Wu L."/>
            <person name="Ma J."/>
        </authorList>
    </citation>
    <scope>NUCLEOTIDE SEQUENCE [LARGE SCALE GENOMIC DNA]</scope>
    <source>
        <strain evidence="2">JCM 30846</strain>
    </source>
</reference>
<dbReference type="RefSeq" id="WP_345648370.1">
    <property type="nucleotide sequence ID" value="NZ_BAABEP010000025.1"/>
</dbReference>
<comment type="caution">
    <text evidence="1">The sequence shown here is derived from an EMBL/GenBank/DDBJ whole genome shotgun (WGS) entry which is preliminary data.</text>
</comment>
<name>A0ABP7FCP3_9ACTN</name>